<gene>
    <name evidence="3" type="ORF">MIMGU_mgv11b023208mg</name>
</gene>
<dbReference type="Proteomes" id="UP000030748">
    <property type="component" value="Unassembled WGS sequence"/>
</dbReference>
<protein>
    <submittedName>
        <fullName evidence="3">Uncharacterized protein</fullName>
    </submittedName>
</protein>
<dbReference type="AlphaFoldDB" id="A0A022RJ98"/>
<proteinExistence type="predicted"/>
<evidence type="ECO:0000313" key="4">
    <source>
        <dbReference type="Proteomes" id="UP000030748"/>
    </source>
</evidence>
<organism evidence="3 4">
    <name type="scientific">Erythranthe guttata</name>
    <name type="common">Yellow monkey flower</name>
    <name type="synonym">Mimulus guttatus</name>
    <dbReference type="NCBI Taxonomy" id="4155"/>
    <lineage>
        <taxon>Eukaryota</taxon>
        <taxon>Viridiplantae</taxon>
        <taxon>Streptophyta</taxon>
        <taxon>Embryophyta</taxon>
        <taxon>Tracheophyta</taxon>
        <taxon>Spermatophyta</taxon>
        <taxon>Magnoliopsida</taxon>
        <taxon>eudicotyledons</taxon>
        <taxon>Gunneridae</taxon>
        <taxon>Pentapetalae</taxon>
        <taxon>asterids</taxon>
        <taxon>lamiids</taxon>
        <taxon>Lamiales</taxon>
        <taxon>Phrymaceae</taxon>
        <taxon>Erythranthe</taxon>
    </lineage>
</organism>
<accession>A0A022RJ98</accession>
<keyword evidence="4" id="KW-1185">Reference proteome</keyword>
<reference evidence="3 4" key="1">
    <citation type="journal article" date="2013" name="Proc. Natl. Acad. Sci. U.S.A.">
        <title>Fine-scale variation in meiotic recombination in Mimulus inferred from population shotgun sequencing.</title>
        <authorList>
            <person name="Hellsten U."/>
            <person name="Wright K.M."/>
            <person name="Jenkins J."/>
            <person name="Shu S."/>
            <person name="Yuan Y."/>
            <person name="Wessler S.R."/>
            <person name="Schmutz J."/>
            <person name="Willis J.H."/>
            <person name="Rokhsar D.S."/>
        </authorList>
    </citation>
    <scope>NUCLEOTIDE SEQUENCE [LARGE SCALE GENOMIC DNA]</scope>
    <source>
        <strain evidence="4">cv. DUN x IM62</strain>
    </source>
</reference>
<keyword evidence="2" id="KW-0472">Membrane</keyword>
<sequence length="129" mass="14021">MVKDVLIDCEPILGYLHKEIDIIAENRTIIQLQYLHYVTRWVVDSLAGGGANPSATTPITPSSATRQPDACAPTTDVETPSRLPTGPPPSDSTSAYLTVTVLLVLLSTSVAYNLQGKKNILFGYILLWH</sequence>
<evidence type="ECO:0000256" key="1">
    <source>
        <dbReference type="SAM" id="MobiDB-lite"/>
    </source>
</evidence>
<dbReference type="STRING" id="4155.A0A022RJ98"/>
<dbReference type="EMBL" id="KI630469">
    <property type="protein sequence ID" value="EYU38945.1"/>
    <property type="molecule type" value="Genomic_DNA"/>
</dbReference>
<keyword evidence="2" id="KW-0812">Transmembrane</keyword>
<feature type="transmembrane region" description="Helical" evidence="2">
    <location>
        <begin position="95"/>
        <end position="114"/>
    </location>
</feature>
<evidence type="ECO:0000256" key="2">
    <source>
        <dbReference type="SAM" id="Phobius"/>
    </source>
</evidence>
<name>A0A022RJ98_ERYGU</name>
<feature type="compositionally biased region" description="Low complexity" evidence="1">
    <location>
        <begin position="52"/>
        <end position="65"/>
    </location>
</feature>
<keyword evidence="2" id="KW-1133">Transmembrane helix</keyword>
<feature type="region of interest" description="Disordered" evidence="1">
    <location>
        <begin position="52"/>
        <end position="93"/>
    </location>
</feature>
<evidence type="ECO:0000313" key="3">
    <source>
        <dbReference type="EMBL" id="EYU38945.1"/>
    </source>
</evidence>